<name>A0ABW7HYU3_9ACTN</name>
<keyword evidence="4" id="KW-1185">Reference proteome</keyword>
<dbReference type="Proteomes" id="UP001607069">
    <property type="component" value="Unassembled WGS sequence"/>
</dbReference>
<dbReference type="CDD" id="cd00081">
    <property type="entry name" value="Hint"/>
    <property type="match status" value="1"/>
</dbReference>
<dbReference type="Pfam" id="PF07591">
    <property type="entry name" value="PT-HINT"/>
    <property type="match status" value="1"/>
</dbReference>
<comment type="caution">
    <text evidence="3">The sequence shown here is derived from an EMBL/GenBank/DDBJ whole genome shotgun (WGS) entry which is preliminary data.</text>
</comment>
<evidence type="ECO:0000313" key="3">
    <source>
        <dbReference type="EMBL" id="MFH0250525.1"/>
    </source>
</evidence>
<evidence type="ECO:0000313" key="4">
    <source>
        <dbReference type="Proteomes" id="UP001607069"/>
    </source>
</evidence>
<reference evidence="3 4" key="1">
    <citation type="submission" date="2024-10" db="EMBL/GenBank/DDBJ databases">
        <authorList>
            <person name="Cho J.-C."/>
        </authorList>
    </citation>
    <scope>NUCLEOTIDE SEQUENCE [LARGE SCALE GENOMIC DNA]</scope>
    <source>
        <strain evidence="3 4">KCTC29696</strain>
    </source>
</reference>
<proteinExistence type="predicted"/>
<feature type="compositionally biased region" description="Basic and acidic residues" evidence="1">
    <location>
        <begin position="168"/>
        <end position="212"/>
    </location>
</feature>
<dbReference type="SMART" id="SM00306">
    <property type="entry name" value="HintN"/>
    <property type="match status" value="1"/>
</dbReference>
<dbReference type="InterPro" id="IPR003587">
    <property type="entry name" value="Hint_dom_N"/>
</dbReference>
<dbReference type="EMBL" id="JBIHMK010000085">
    <property type="protein sequence ID" value="MFH0250525.1"/>
    <property type="molecule type" value="Genomic_DNA"/>
</dbReference>
<dbReference type="InterPro" id="IPR036844">
    <property type="entry name" value="Hint_dom_sf"/>
</dbReference>
<evidence type="ECO:0000259" key="2">
    <source>
        <dbReference type="SMART" id="SM00306"/>
    </source>
</evidence>
<evidence type="ECO:0000256" key="1">
    <source>
        <dbReference type="SAM" id="MobiDB-lite"/>
    </source>
</evidence>
<accession>A0ABW7HYU3</accession>
<dbReference type="SUPFAM" id="SSF51294">
    <property type="entry name" value="Hedgehog/intein (Hint) domain"/>
    <property type="match status" value="1"/>
</dbReference>
<protein>
    <submittedName>
        <fullName evidence="3">Polymorphic toxin-type HINT domain-containing protein</fullName>
    </submittedName>
</protein>
<sequence length="242" mass="26512">METAQCHSFLPGTGVLLADGTSKPIEEVGLGDKVTVTDPGTGETTVREVVATIVTEDDKHFVDLTIATGEGSAALISTTTHPFWVESEQEWIEAGDLKPGMELRTPDGDTVTLTGIRHFEKRQRTHDLTIAGIHTYYVLAGVEPVLVHNSHAGNLCPNPDAEGPHTAFRRDGTTGEIDHYESYDRPSDPRDPRPWVPTKRVDVKGKPHYDKKTKTRAPTPHVNLPDGSAVPAESWEIPRRNS</sequence>
<feature type="domain" description="Hint" evidence="2">
    <location>
        <begin position="6"/>
        <end position="107"/>
    </location>
</feature>
<dbReference type="Gene3D" id="2.170.16.10">
    <property type="entry name" value="Hedgehog/Intein (Hint) domain"/>
    <property type="match status" value="1"/>
</dbReference>
<dbReference type="RefSeq" id="WP_279948369.1">
    <property type="nucleotide sequence ID" value="NZ_BAABEN010000003.1"/>
</dbReference>
<feature type="region of interest" description="Disordered" evidence="1">
    <location>
        <begin position="157"/>
        <end position="242"/>
    </location>
</feature>
<gene>
    <name evidence="3" type="ORF">ACG5V6_20205</name>
</gene>
<organism evidence="3 4">
    <name type="scientific">Streptomyces chitinivorans</name>
    <dbReference type="NCBI Taxonomy" id="1257027"/>
    <lineage>
        <taxon>Bacteria</taxon>
        <taxon>Bacillati</taxon>
        <taxon>Actinomycetota</taxon>
        <taxon>Actinomycetes</taxon>
        <taxon>Kitasatosporales</taxon>
        <taxon>Streptomycetaceae</taxon>
        <taxon>Streptomyces</taxon>
    </lineage>
</organism>